<dbReference type="eggNOG" id="KOG2088">
    <property type="taxonomic scope" value="Eukaryota"/>
</dbReference>
<dbReference type="Pfam" id="PF01764">
    <property type="entry name" value="Lipase_3"/>
    <property type="match status" value="1"/>
</dbReference>
<keyword evidence="1" id="KW-0378">Hydrolase</keyword>
<sequence>MERRDQENSTLHQPLIPSDFPLNSNHQIRLPIPTFQSPLCPIRNRTEAMGTSKMDNIRCSTFVLGISNAAIALLGGFIIFVLYPSCERRYTLPFLAVSLVSCIRIVTMVQSGIAQEATARTILESPGDTAAVIDTVMRRERRLRYKRWLWWTRFALILVMMQFAGAVYLIFHMTNYIGHDETSSGCALGVASHDRWLKRKLLVLFTILVCFVALVQCFTGMDVLRWRSFYSTQDHAWKAHYSEIFDHGIREVLCCLGRSKYLSVMEEDEVFSVAQLLGDLVTYRSTGTGHLEFLAGLALLQRHGQLVHTSEELMEAPIDKIEEAAVLHKFAEAAYTGPLLDFGRNPLSFPCAWVYRQGILTPWTRNKRPVLHGDNWWRGHAAAFLKYVKLPPEVLRRGRVNQAKCEAAYFVLVLHDVKCVVIAVRGTETPEDLITDGLCREYTLTEEDLDGLINSDHIQLSVKQRIISSSPHHAHSGIVEAARELYMQIEGNCKDHDGAGSEPCGLLSSLLGPGCECDGYQVRIVGHSLGGAIAALLGLRLYGRCPSLHVYAYGPLPCVDSIIASACSEFVTSIVFNNEFSSRLSVGSIMRLRAAAIKALSQDSKDKSTPIFQLARKFLYLSNYQRDVKERMNSQSEKYPRQIEADDQGISSSYQQNETRAIKKEYQESSLLAKNQIKANDITVEHDEFSNSDDLVSQIIEAVEGSENENSTENFSEMYLPGLLIHIVPEERRFTLPFLNSLRCQAVTDDYKAYVASRENFKDISVSPSMLLDHLPWRCHAALQRLLDAQTAKGSLHETLNV</sequence>
<evidence type="ECO:0000256" key="3">
    <source>
        <dbReference type="SAM" id="Phobius"/>
    </source>
</evidence>
<evidence type="ECO:0000256" key="1">
    <source>
        <dbReference type="ARBA" id="ARBA00022801"/>
    </source>
</evidence>
<feature type="region of interest" description="Disordered" evidence="2">
    <location>
        <begin position="1"/>
        <end position="22"/>
    </location>
</feature>
<dbReference type="PANTHER" id="PTHR47030:SF2">
    <property type="entry name" value="LIPASE CLASS 3 FAMILY PROTEIN"/>
    <property type="match status" value="1"/>
</dbReference>
<gene>
    <name evidence="7" type="primary">LOC103488587</name>
</gene>
<dbReference type="GeneID" id="103488587"/>
<dbReference type="RefSeq" id="XP_008445622.2">
    <property type="nucleotide sequence ID" value="XM_008447400.3"/>
</dbReference>
<protein>
    <submittedName>
        <fullName evidence="7">Uncharacterized protein LOC103488587 isoform X1</fullName>
    </submittedName>
</protein>
<proteinExistence type="predicted"/>
<evidence type="ECO:0000259" key="4">
    <source>
        <dbReference type="Pfam" id="PF01764"/>
    </source>
</evidence>
<dbReference type="InParanoid" id="A0A1S3BD53"/>
<dbReference type="AlphaFoldDB" id="A0A1S3BD53"/>
<dbReference type="InterPro" id="IPR002921">
    <property type="entry name" value="Fungal_lipase-type"/>
</dbReference>
<keyword evidence="3" id="KW-1133">Transmembrane helix</keyword>
<dbReference type="PANTHER" id="PTHR47030">
    <property type="entry name" value="LIPASE CLASS 3 FAMILY PROTEIN"/>
    <property type="match status" value="1"/>
</dbReference>
<keyword evidence="3" id="KW-0472">Membrane</keyword>
<feature type="domain" description="Fungal lipase-type" evidence="4">
    <location>
        <begin position="421"/>
        <end position="576"/>
    </location>
</feature>
<dbReference type="KEGG" id="cmo:103488587"/>
<feature type="transmembrane region" description="Helical" evidence="3">
    <location>
        <begin position="62"/>
        <end position="84"/>
    </location>
</feature>
<organism evidence="6 7">
    <name type="scientific">Cucumis melo</name>
    <name type="common">Muskmelon</name>
    <dbReference type="NCBI Taxonomy" id="3656"/>
    <lineage>
        <taxon>Eukaryota</taxon>
        <taxon>Viridiplantae</taxon>
        <taxon>Streptophyta</taxon>
        <taxon>Embryophyta</taxon>
        <taxon>Tracheophyta</taxon>
        <taxon>Spermatophyta</taxon>
        <taxon>Magnoliopsida</taxon>
        <taxon>eudicotyledons</taxon>
        <taxon>Gunneridae</taxon>
        <taxon>Pentapetalae</taxon>
        <taxon>rosids</taxon>
        <taxon>fabids</taxon>
        <taxon>Cucurbitales</taxon>
        <taxon>Cucurbitaceae</taxon>
        <taxon>Benincaseae</taxon>
        <taxon>Cucumis</taxon>
    </lineage>
</organism>
<evidence type="ECO:0000256" key="2">
    <source>
        <dbReference type="SAM" id="MobiDB-lite"/>
    </source>
</evidence>
<keyword evidence="6" id="KW-1185">Reference proteome</keyword>
<evidence type="ECO:0000313" key="7">
    <source>
        <dbReference type="RefSeq" id="XP_008445622.2"/>
    </source>
</evidence>
<dbReference type="CDD" id="cd00519">
    <property type="entry name" value="Lipase_3"/>
    <property type="match status" value="1"/>
</dbReference>
<dbReference type="FunCoup" id="A0A1S3BD53">
    <property type="interactions" value="1021"/>
</dbReference>
<accession>A0A1S3BD53</accession>
<dbReference type="GO" id="GO:0016787">
    <property type="term" value="F:hydrolase activity"/>
    <property type="evidence" value="ECO:0007669"/>
    <property type="project" value="UniProtKB-KW"/>
</dbReference>
<reference evidence="7" key="1">
    <citation type="submission" date="2025-08" db="UniProtKB">
        <authorList>
            <consortium name="RefSeq"/>
        </authorList>
    </citation>
    <scope>IDENTIFICATION</scope>
    <source>
        <tissue evidence="7">Stem</tissue>
    </source>
</reference>
<dbReference type="GO" id="GO:0006629">
    <property type="term" value="P:lipid metabolic process"/>
    <property type="evidence" value="ECO:0007669"/>
    <property type="project" value="InterPro"/>
</dbReference>
<feature type="domain" description="DUF7358" evidence="5">
    <location>
        <begin position="55"/>
        <end position="283"/>
    </location>
</feature>
<dbReference type="InterPro" id="IPR055782">
    <property type="entry name" value="DUF7358"/>
</dbReference>
<dbReference type="Proteomes" id="UP001652600">
    <property type="component" value="Chromosome 3"/>
</dbReference>
<feature type="transmembrane region" description="Helical" evidence="3">
    <location>
        <begin position="148"/>
        <end position="171"/>
    </location>
</feature>
<dbReference type="Gene3D" id="3.40.50.1820">
    <property type="entry name" value="alpha/beta hydrolase"/>
    <property type="match status" value="1"/>
</dbReference>
<name>A0A1S3BD53_CUCME</name>
<evidence type="ECO:0000313" key="6">
    <source>
        <dbReference type="Proteomes" id="UP001652600"/>
    </source>
</evidence>
<dbReference type="InterPro" id="IPR029058">
    <property type="entry name" value="AB_hydrolase_fold"/>
</dbReference>
<feature type="transmembrane region" description="Helical" evidence="3">
    <location>
        <begin position="201"/>
        <end position="224"/>
    </location>
</feature>
<dbReference type="Pfam" id="PF24057">
    <property type="entry name" value="DUF7358"/>
    <property type="match status" value="1"/>
</dbReference>
<dbReference type="SUPFAM" id="SSF53474">
    <property type="entry name" value="alpha/beta-Hydrolases"/>
    <property type="match status" value="1"/>
</dbReference>
<keyword evidence="3" id="KW-0812">Transmembrane</keyword>
<evidence type="ECO:0000259" key="5">
    <source>
        <dbReference type="Pfam" id="PF24057"/>
    </source>
</evidence>